<dbReference type="Pfam" id="PF00691">
    <property type="entry name" value="OmpA"/>
    <property type="match status" value="1"/>
</dbReference>
<dbReference type="CDD" id="cd07185">
    <property type="entry name" value="OmpA_C-like"/>
    <property type="match status" value="1"/>
</dbReference>
<dbReference type="AlphaFoldDB" id="A0AA51R696"/>
<dbReference type="NCBIfam" id="NF012211">
    <property type="entry name" value="tand_rpt_95"/>
    <property type="match status" value="5"/>
</dbReference>
<dbReference type="PROSITE" id="PS51123">
    <property type="entry name" value="OMPA_2"/>
    <property type="match status" value="1"/>
</dbReference>
<dbReference type="InterPro" id="IPR006665">
    <property type="entry name" value="OmpA-like"/>
</dbReference>
<dbReference type="EMBL" id="JAVFKN010000020">
    <property type="protein sequence ID" value="MDQ5769682.1"/>
    <property type="molecule type" value="Genomic_DNA"/>
</dbReference>
<dbReference type="PRINTS" id="PR01021">
    <property type="entry name" value="OMPADOMAIN"/>
</dbReference>
<sequence length="1094" mass="115299">MNNKKTLSSNWAILPLLLCSATVLAGDGGYDAPYGQVPPPPSAPLTLEGSAAPDANLPADVMSQAQSLGQESDGFVDDSTEASSVNTGYVGGNTRIGIGVDTELKGKVEASQVFGNTESSATIGQGYLGFNPSADDAAGEEMLTGAGAKISHHWVSGDANNPAHVNKVFGAYDQNEHKDKKATVGYGQENANLFWSGHVSKGLSEGRTTATPGVTEKAYDLGVGGRVGTFLPQQSMRLQGGLDYEWAEDVAASEKRAAQTTITGGVEKFFPDTPHSVGAELEVYKKAGGALTSEDAEARGGVSYRYDIGSEAGVWQPEQRYRRIRTEIPGEQVKQPPKIERKLVKNTMELESDTFFKLDSAKLTPEAQERMKAVIGQIRGSGYDGNIRITGNTCDKGSDAHNKKLSENRANAVRDFMIKNGFSANELLAQGLGESQPKYPNTDAEGHKNRRVDIEYVTYQNEYKDEVIEAGGTSTTDPKVVWRKELIPEPPLWVRQALRNTADHKQTVDTYKTVGGEGDKEGNNPTVPVAANDSATTASGTPVTIAVLANDTDPNGDPLSIVSANQGANGSVVLSGNNVVYTPIAGFTGTDTFTYIITDPAGNQSTATVTVTVGVIPSPIPVEPLAGNDTGITNRDTPVTLDVLANDKDPNGDPLSIISFNQGTNGSVTQDGNKLVYTPVAGFTGTDSFTYIIADPAGNQSTATVTVTVNPSKLPVMLDDVASTVSGESVDINVLSNDSSPVGMPLTVGSYTDPANGTVTQAGNMLTYTPNPSFVGTDTFTYVATDPEGNSAIATVTVTVTSPDNDKPVAMPDVTKTIMGNPVTVDVLANDKDAVSIASFTQGSNGTVEKDGNGLSYTPNPDFFGTDTFTYIAQDADGNASNETTVTITVKDVNSPPVAKPDAKDTTSETAVSVDVLANDEDVDGDPLSIVSVTQGANGRVTQDGNLLTYLPDANFTGTDHFDYVITDGKGHQVTATVTITVTAPVTTLTAVDDNATKGPLSLNDLVPRRVDVLANDTGDTLTIVEVGKPDYGTAEIITWQGKQVIRYTLRSGYCIDHRFTYKVRDKHGKEASAHVFVDVEPAGYTGPTSTPTP</sequence>
<evidence type="ECO:0000256" key="1">
    <source>
        <dbReference type="ARBA" id="ARBA00004370"/>
    </source>
</evidence>
<keyword evidence="2 3" id="KW-0472">Membrane</keyword>
<feature type="region of interest" description="Disordered" evidence="4">
    <location>
        <begin position="35"/>
        <end position="54"/>
    </location>
</feature>
<proteinExistence type="predicted"/>
<evidence type="ECO:0000256" key="2">
    <source>
        <dbReference type="ARBA" id="ARBA00023136"/>
    </source>
</evidence>
<evidence type="ECO:0000313" key="8">
    <source>
        <dbReference type="EMBL" id="WML88476.1"/>
    </source>
</evidence>
<dbReference type="PANTHER" id="PTHR34720:SF9">
    <property type="entry name" value="BLR4714 PROTEIN"/>
    <property type="match status" value="1"/>
</dbReference>
<dbReference type="Proteomes" id="UP001229862">
    <property type="component" value="Chromosome"/>
</dbReference>
<dbReference type="Gene3D" id="2.60.40.3440">
    <property type="match status" value="4"/>
</dbReference>
<gene>
    <name evidence="7" type="ORF">RCC75_14160</name>
    <name evidence="8" type="ORF">RCG00_08890</name>
</gene>
<protein>
    <submittedName>
        <fullName evidence="8">Ig-like domain-containing protein</fullName>
    </submittedName>
</protein>
<dbReference type="EMBL" id="CP133217">
    <property type="protein sequence ID" value="WML88476.1"/>
    <property type="molecule type" value="Genomic_DNA"/>
</dbReference>
<dbReference type="SUPFAM" id="SSF103088">
    <property type="entry name" value="OmpA-like"/>
    <property type="match status" value="1"/>
</dbReference>
<comment type="subcellular location">
    <subcellularLocation>
        <location evidence="1">Membrane</location>
    </subcellularLocation>
</comment>
<reference evidence="8 9" key="1">
    <citation type="submission" date="2023-08" db="EMBL/GenBank/DDBJ databases">
        <title>New molecular markers tilS and rpoB for phylogenetic and monitoring studies of the genus Thiothrix biodiversity.</title>
        <authorList>
            <person name="Ravin N.V."/>
            <person name="Smolyakov D."/>
            <person name="Markov N.D."/>
            <person name="Beletsky A.V."/>
            <person name="Mardanov A.V."/>
            <person name="Rudenko T.S."/>
            <person name="Grabovich M.Y."/>
        </authorList>
    </citation>
    <scope>NUCLEOTIDE SEQUENCE</scope>
    <source>
        <strain evidence="8">DNT52</strain>
        <strain evidence="7 9">H33</strain>
    </source>
</reference>
<evidence type="ECO:0000256" key="4">
    <source>
        <dbReference type="SAM" id="MobiDB-lite"/>
    </source>
</evidence>
<feature type="chain" id="PRO_5041445543" evidence="5">
    <location>
        <begin position="26"/>
        <end position="1094"/>
    </location>
</feature>
<feature type="signal peptide" evidence="5">
    <location>
        <begin position="1"/>
        <end position="25"/>
    </location>
</feature>
<dbReference type="Pfam" id="PF17963">
    <property type="entry name" value="Big_9"/>
    <property type="match status" value="6"/>
</dbReference>
<dbReference type="PANTHER" id="PTHR34720">
    <property type="entry name" value="MICROCYSTIN DEPENDENT PROTEIN"/>
    <property type="match status" value="1"/>
</dbReference>
<feature type="domain" description="OmpA-like" evidence="6">
    <location>
        <begin position="343"/>
        <end position="460"/>
    </location>
</feature>
<dbReference type="GO" id="GO:0016020">
    <property type="term" value="C:membrane"/>
    <property type="evidence" value="ECO:0007669"/>
    <property type="project" value="UniProtKB-SubCell"/>
</dbReference>
<dbReference type="RefSeq" id="WP_308135520.1">
    <property type="nucleotide sequence ID" value="NZ_CP133217.1"/>
</dbReference>
<dbReference type="InterPro" id="IPR006664">
    <property type="entry name" value="OMP_bac"/>
</dbReference>
<dbReference type="Gene3D" id="2.60.40.2810">
    <property type="match status" value="2"/>
</dbReference>
<name>A0AA51R696_9GAMM</name>
<evidence type="ECO:0000256" key="5">
    <source>
        <dbReference type="SAM" id="SignalP"/>
    </source>
</evidence>
<dbReference type="Gene3D" id="3.30.1330.60">
    <property type="entry name" value="OmpA-like domain"/>
    <property type="match status" value="1"/>
</dbReference>
<organism evidence="8">
    <name type="scientific">Thiothrix subterranea</name>
    <dbReference type="NCBI Taxonomy" id="2735563"/>
    <lineage>
        <taxon>Bacteria</taxon>
        <taxon>Pseudomonadati</taxon>
        <taxon>Pseudomonadota</taxon>
        <taxon>Gammaproteobacteria</taxon>
        <taxon>Thiotrichales</taxon>
        <taxon>Thiotrichaceae</taxon>
        <taxon>Thiothrix</taxon>
    </lineage>
</organism>
<evidence type="ECO:0000256" key="3">
    <source>
        <dbReference type="PROSITE-ProRule" id="PRU00473"/>
    </source>
</evidence>
<accession>A0AA51R696</accession>
<keyword evidence="9" id="KW-1185">Reference proteome</keyword>
<evidence type="ECO:0000313" key="7">
    <source>
        <dbReference type="EMBL" id="MDQ5769682.1"/>
    </source>
</evidence>
<evidence type="ECO:0000313" key="9">
    <source>
        <dbReference type="Proteomes" id="UP001223336"/>
    </source>
</evidence>
<evidence type="ECO:0000259" key="6">
    <source>
        <dbReference type="PROSITE" id="PS51123"/>
    </source>
</evidence>
<dbReference type="InterPro" id="IPR036737">
    <property type="entry name" value="OmpA-like_sf"/>
</dbReference>
<dbReference type="Proteomes" id="UP001223336">
    <property type="component" value="Unassembled WGS sequence"/>
</dbReference>
<keyword evidence="5" id="KW-0732">Signal</keyword>